<comment type="subcellular location">
    <subcellularLocation>
        <location evidence="1">Nucleus</location>
        <location evidence="1">Nucleolus</location>
    </subcellularLocation>
    <subcellularLocation>
        <location evidence="2">Nucleus</location>
        <location evidence="2">Nucleoplasm</location>
    </subcellularLocation>
</comment>
<evidence type="ECO:0000256" key="1">
    <source>
        <dbReference type="ARBA" id="ARBA00004604"/>
    </source>
</evidence>
<dbReference type="GO" id="GO:0000027">
    <property type="term" value="P:ribosomal large subunit assembly"/>
    <property type="evidence" value="ECO:0007669"/>
    <property type="project" value="InterPro"/>
</dbReference>
<feature type="domain" description="VWFA" evidence="12">
    <location>
        <begin position="4712"/>
        <end position="4901"/>
    </location>
</feature>
<evidence type="ECO:0000256" key="6">
    <source>
        <dbReference type="ARBA" id="ARBA00022741"/>
    </source>
</evidence>
<organism evidence="13 14">
    <name type="scientific">Botryosphaeria dothidea</name>
    <dbReference type="NCBI Taxonomy" id="55169"/>
    <lineage>
        <taxon>Eukaryota</taxon>
        <taxon>Fungi</taxon>
        <taxon>Dikarya</taxon>
        <taxon>Ascomycota</taxon>
        <taxon>Pezizomycotina</taxon>
        <taxon>Dothideomycetes</taxon>
        <taxon>Dothideomycetes incertae sedis</taxon>
        <taxon>Botryosphaeriales</taxon>
        <taxon>Botryosphaeriaceae</taxon>
        <taxon>Botryosphaeria</taxon>
    </lineage>
</organism>
<feature type="compositionally biased region" description="Acidic residues" evidence="11">
    <location>
        <begin position="4413"/>
        <end position="4422"/>
    </location>
</feature>
<dbReference type="Pfam" id="PF17865">
    <property type="entry name" value="AAA_lid_5"/>
    <property type="match status" value="1"/>
</dbReference>
<dbReference type="FunFam" id="3.40.50.300:FF:000142">
    <property type="entry name" value="Midasin"/>
    <property type="match status" value="1"/>
</dbReference>
<feature type="compositionally biased region" description="Acidic residues" evidence="11">
    <location>
        <begin position="4190"/>
        <end position="4203"/>
    </location>
</feature>
<keyword evidence="14" id="KW-1185">Reference proteome</keyword>
<comment type="similarity">
    <text evidence="3 10">Belongs to the midasin family.</text>
</comment>
<dbReference type="PROSITE" id="PS50234">
    <property type="entry name" value="VWFA"/>
    <property type="match status" value="1"/>
</dbReference>
<proteinExistence type="inferred from homology"/>
<evidence type="ECO:0000256" key="7">
    <source>
        <dbReference type="ARBA" id="ARBA00022840"/>
    </source>
</evidence>
<feature type="compositionally biased region" description="Basic and acidic residues" evidence="11">
    <location>
        <begin position="4563"/>
        <end position="4574"/>
    </location>
</feature>
<evidence type="ECO:0000256" key="11">
    <source>
        <dbReference type="SAM" id="MobiDB-lite"/>
    </source>
</evidence>
<dbReference type="SMART" id="SM00382">
    <property type="entry name" value="AAA"/>
    <property type="match status" value="6"/>
</dbReference>
<feature type="region of interest" description="Disordered" evidence="11">
    <location>
        <begin position="4065"/>
        <end position="4611"/>
    </location>
</feature>
<evidence type="ECO:0000256" key="10">
    <source>
        <dbReference type="PIRNR" id="PIRNR010340"/>
    </source>
</evidence>
<dbReference type="FunFam" id="3.40.50.300:FF:001368">
    <property type="entry name" value="Midasin"/>
    <property type="match status" value="1"/>
</dbReference>
<dbReference type="InterPro" id="IPR027417">
    <property type="entry name" value="P-loop_NTPase"/>
</dbReference>
<feature type="compositionally biased region" description="Basic and acidic residues" evidence="11">
    <location>
        <begin position="4365"/>
        <end position="4381"/>
    </location>
</feature>
<dbReference type="FunFam" id="3.40.50.300:FF:000712">
    <property type="entry name" value="Midasin"/>
    <property type="match status" value="1"/>
</dbReference>
<evidence type="ECO:0000256" key="2">
    <source>
        <dbReference type="ARBA" id="ARBA00004642"/>
    </source>
</evidence>
<feature type="compositionally biased region" description="Basic and acidic residues" evidence="11">
    <location>
        <begin position="4205"/>
        <end position="4229"/>
    </location>
</feature>
<dbReference type="InterPro" id="IPR002035">
    <property type="entry name" value="VWF_A"/>
</dbReference>
<feature type="compositionally biased region" description="Acidic residues" evidence="11">
    <location>
        <begin position="4270"/>
        <end position="4364"/>
    </location>
</feature>
<dbReference type="FunFam" id="3.40.50.300:FF:000582">
    <property type="entry name" value="Midasin"/>
    <property type="match status" value="1"/>
</dbReference>
<dbReference type="Proteomes" id="UP000572817">
    <property type="component" value="Unassembled WGS sequence"/>
</dbReference>
<dbReference type="FunFam" id="3.40.50.300:FF:001053">
    <property type="entry name" value="Midasin"/>
    <property type="match status" value="1"/>
</dbReference>
<dbReference type="Pfam" id="PF21108">
    <property type="entry name" value="MDN1_4th"/>
    <property type="match status" value="1"/>
</dbReference>
<feature type="compositionally biased region" description="Acidic residues" evidence="11">
    <location>
        <begin position="4594"/>
        <end position="4611"/>
    </location>
</feature>
<evidence type="ECO:0000256" key="5">
    <source>
        <dbReference type="ARBA" id="ARBA00022553"/>
    </source>
</evidence>
<evidence type="ECO:0000313" key="13">
    <source>
        <dbReference type="EMBL" id="KAF4313138.1"/>
    </source>
</evidence>
<evidence type="ECO:0000256" key="3">
    <source>
        <dbReference type="ARBA" id="ARBA00007188"/>
    </source>
</evidence>
<dbReference type="Pfam" id="PF17867">
    <property type="entry name" value="AAA_lid_7"/>
    <property type="match status" value="3"/>
</dbReference>
<name>A0A8H4NAA8_9PEZI</name>
<feature type="compositionally biased region" description="Basic and acidic residues" evidence="11">
    <location>
        <begin position="4075"/>
        <end position="4085"/>
    </location>
</feature>
<gene>
    <name evidence="13" type="ORF">GTA08_BOTSDO00688</name>
</gene>
<feature type="compositionally biased region" description="Acidic residues" evidence="11">
    <location>
        <begin position="4123"/>
        <end position="4140"/>
    </location>
</feature>
<protein>
    <recommendedName>
        <fullName evidence="4 10">Midasin</fullName>
    </recommendedName>
</protein>
<dbReference type="InterPro" id="IPR003593">
    <property type="entry name" value="AAA+_ATPase"/>
</dbReference>
<comment type="caution">
    <text evidence="13">The sequence shown here is derived from an EMBL/GenBank/DDBJ whole genome shotgun (WGS) entry which is preliminary data.</text>
</comment>
<keyword evidence="9 10" id="KW-0539">Nucleus</keyword>
<feature type="compositionally biased region" description="Acidic residues" evidence="11">
    <location>
        <begin position="4160"/>
        <end position="4175"/>
    </location>
</feature>
<keyword evidence="8 10" id="KW-0143">Chaperone</keyword>
<dbReference type="SUPFAM" id="SSF53300">
    <property type="entry name" value="vWA-like"/>
    <property type="match status" value="1"/>
</dbReference>
<dbReference type="Gene3D" id="3.40.50.300">
    <property type="entry name" value="P-loop containing nucleotide triphosphate hydrolases"/>
    <property type="match status" value="6"/>
</dbReference>
<comment type="function">
    <text evidence="10">Nuclear chaperone required for maturation and nuclear export of pre-60S ribosome subunits.</text>
</comment>
<dbReference type="CDD" id="cd00009">
    <property type="entry name" value="AAA"/>
    <property type="match status" value="4"/>
</dbReference>
<dbReference type="PANTHER" id="PTHR48103:SF2">
    <property type="entry name" value="MIDASIN"/>
    <property type="match status" value="1"/>
</dbReference>
<sequence>MECSWGLSVLQARFDELPEELRSLLRRSSNREFLADLARVSLNPRHTDYLFTLFEPLFVEARALWTASYPAVDILPAYARILQFAPHLSDHAEAVFAHGSAAIASALQYDVSQASESLTDSRIVENLLGLFRLLVCDNETFGRSIQPLSLQPLFAHPNRVVRYLAIRCLCLYLHAADAAQEEMISKYIGQEPIGGEWEGKLIDYRFLSLWEEQRYSEVKKNIEKARNARVTYTQTSRSRIITQQDLGPHTAEIHGVLLPRSDTPSAMEHGHRLIPTATTVSNLTKVAKNLVGDKPLMLTGLAGSGKTLIIRHLAWQLNKLNSMVTLHLNEQSDAKLLIGMYTTGSTPGTFTWRPGVLTTAVREGRWVLIEDLDRAPNDVISTLLPLIESGELLIPSRGEIVRAARGFRIIATLRTTLNLRGEQIVPGASMIGTRFWERINVQMPPENELGEIVQSAFPNISEALVPQIMSVYGSLQSLSRDRTFTSSRSGIIRPINSRDLFKWCSRINPRNLDDMFLEAVDCLAGSLEHGPARELVVACIARELHVDPQKRDHLLLQRTIAYKTDDTGEVTIGRATLKRSQRKRRSDRRPFAANDHTRRLLERIAVAVDHQEPLLLVGETGTGKTTAIQHLANELGRKMEVFNLSQQSESGDLLGGFKPVNIRSVMVPVKDRFDDLFLSTFSQDKNRLFLNQLNEHMSKGRWKAVCKFWQQALRMVEDAVKASQPGPAPAPAESEQPKKKKRRVEKQPKLPASFSQSEWDAFANDLTLVESQIANKSSAFAFKFIEGNIVKAVRNGDWVLLDEINLAAPDTLEALADLLTGGSGGTPSLLLTETGNVERIEAHPNFRVFAAMNPATDVGKKDLPMGIRSRFTELYVESPDRDFRSLQSVVETYLDQYLHTDRKVSADVANLYLQIQTLNAENRLVDGANQKPHFSLRTLTRTLVYALDIAPLHSLRRALYEGFCMSFLTFLDKPSEDIVTNAVDKYLKPELRSPLRKPAEKDRDYVQIRRDDGRQHHDLKKKGISKATDDANFEKWLDGANKDPQWLRRGRFESSDEEHYIITNFVWRNLTNLIRAASTRRFPVLIQGPTSAGKTSMIEYLAKRSGNKFVRINNHEHTDLQEYLGTYVSGSDCKLQFQEGILVKALREGHWIVLDELNLAPTDVLEALNRLLDDNRELLIPETQEIVRPHEDFMLFATQNPAGLYGGRKSLSRAFRNRFLELHFDDIPVNELKYILERRTQLPRSWCEHIVNVYRELSILRQSSRLFESKSFATLRDLFRWAMRAPESSQQLAEQGYMLLAERVRKAEERLAVKQIIEKVIKQTKIDEDVLYSSERAPEMRLYEEKVSSNNVVWTRAMRRLYALVANALRHNEPVLLVGETGCGKTTVCQMLADAFEKQLFIVNAHQNTETGDLIGAQRPIRNRAFLEQQLLNSVGEVLHEAVPTAEVPTESLNVCLRVYDQLVKDQPEMISSEARQAIHAQRIKLSSLFEWADGSLVTAMKTGQYFLLDEISLADDSVLERLNSVLESSRTLLLAEKGPTDSSVKSMDGFQFLATMNPGGDYGKKELSPALRNRFTEIWVPALSDLEDITQIVKAKLIPSAVEYASTIVNFSQWFNEKYNTSAASSISIRDTLAWVHFVNRCGVSDPVFGVVHGAAMVFIDTLGANPAALLAISADNIDRERAACLKQLSEFVNADSEAIYFAPADIGSSDSMLAIGSFAVPRLGQATSDPSFSMAAPTTKSNAMRVLRALQLHKPILLEGNPGVGKTTLVTAIAKAIGVPLTRINLSEQTDLMDLFGSDVPVEGANAGTFAWKDAPFLKAMKNGEWVLLDEMNLASQSVLEGLNACLDHRGEVYISELDQTFHQNPGFRVFAAQNPHHQGGGRKGLPASFVNRFTVVYADVFRLEDLVTICKQQFPNTTERDIETLTGFISELDAQVSNRKFGALGSPWEFNLRDTLRWLQLLTSQDGLLPTGMTRDFLDTVITQRFRSDQDRKCVTTLFEQEIRSTVQQRTYFHNLGQDHVQIGLGLLPRHSKFQHLASKYRLRSSQLPVLESMMIAVQLNWPVILVGPPGSGKTSLIKQLASVVGAELVTSSMNADIDAMDLVGGYEQVDPSRQVLRFLERLSLFSRSSVVQNQDHNDPELSSLFLSLVRLCSPYDLSQVNFNSIRQLLTQLQTRDDRSEMRDLVVEVDALAQEFVAIDQARFQWVDGLLVQALEQGKWLVLDNANLCSSSVLDRLNGLLEPNGYLIINEHSTADGEAKIVKPHPNFRIFMTMDPRHGELSRAMRNRAVELFLLPTPDEDVVSHDHLNAFTFESAMYRFRAVDHIGRSQLDQVSADSLVATSLDHLSVEDATRLQSFYQQISQGLFHLPHDTHLEASLLTNMAFFSQLPQDWLSREISSVQDSAKLMGTGQNFINAQPIHPLNNQALVLYNKNDLSSQTPTANDPHWLGALFDLCLDLKNMQNLLQQATKKANKLKIRDRTRLGRSLVPSKAISKSNKDPFAGVGPFLWSVFDALATWVVDALKSNLIDQLVLRTSKPIRQFWFDLFALTDASTVEDAIFQVYLAIGHEAFASVSHSEDPASADLSNKFGQSIESLKRDSKLRTGLSMELLWERLKPHTPPTYSGLLNLLKLESLADRFDKFVWSAGAPLAELSRVRSALANAMDIARSRDVDVTELMIELEAAIDGIEKEVREGQEVAGPWFAEAFEGICQFSDLVQLAEGAKNHDAASPLALLAQRPTKATSSISQNFSEVLLTRISTYLGVHGEAGPIALKGGYHVSLLKDIFDLSDASLAQMDLLRSEIEVLGQSLVNHSGDLQRDQASLLAGIHNRILKELLAAHSQFVDTSVSNGAILRQSLPEDHYFNTALRLLESSVGFAGNSQGSKQQAGQAWISLAVGFLWLYVPDRPFDPALRPLVERSLFGSHRDGLTSSLAALRYFEQAFTGCTENLRTRLIESDIVAMGTEPSVPAIARPPQSELAQLSGEFSNLLRVLDGLVKAVDAGEAEVLKDATLELNIHQIVQRLTEGYRGYDDITAPVVAFLHCLRVGIILASDADGQRGGAEIFNYVSAYTPFFGAGPGQLIPASDMAIFQKGAAVDLRWHALAAVAVKLSVQPEKTPSLNERVLIHDLFGSFYKQWREKLEADQEKAAEQSGLYKFKGGPEVEEEATEEDLQNMFPNYDEQGDVVNGKTESAESPQELARKLAACHADIFVNRQNPTERIKSLIELSTNCVSQSGRSDSGGLEATLPAIFLALNKQSENLLQENPSPRHYNFYTDANISEARKLVALVHGVQKRFRQIQEVWPEHTTLSDVLRISDELLAFRHVEPVAKFLTKGEKLHASINEWQRVASREYSASSLYDEITNLLISWRQLELTTWARLLDIEAEKAQDDAKSWFFVAYQTIIAATESLGSSAAMEDHARELLRTLEEFALSTTAGQYHERMRLLEQFREHLILREVDVPAVRPVRVALENFIRYFTRFAQPVREVIAKGRATLEKDMKNVLKLASWRDRNIEALRQSAKTSHKKLFRLVHKFRDILNKPVDAVLRQDLPEPAKTNLAVTHAPSLPADAIVDTAALQACEQYAPGWASRASRFKDIQTTVKLMHKMARPHASGIPTGAAYIQEFLENLDASIAELQKATPATLTDDNKNEVKHLKSQKRKMFNDTLKALREMGFRSHVGGDVLEKQDSLAKVLARLPTLPKTDGAEIVKDAEEYLHKTFNLMQQVRDVAREHSGDLTNADVARCIGNFESILHTAIQQREVAVKIIEEAVVLGQTVEQVVALKSGDVKKTTSQTGLEQSGSLPWISPMLKVAAHTVGAQAQLGKIGVSDVVEGLISRAQLFEGLTKEIDALPPLPKGLASASHEQLAIRINGAIEEVNQAVMGWKQQYPVLKAVLEQLLPWLQPSSPTTANGTESIRNDTSSSLEDLGTKLFASLDAILGSVQDVEKAHASLPQSTTDLPPSWLANENTTLASACKALHAPSVTASLRSLLNNLQHLEDAHPTALKAAIAMLSALSPVITTYKTLHTDALARLAQQHAALARLAYRLAKSFLVVGTRGFCTPPDNEPDGGGKDDDDKLEGGTGLAEGEGAEDISKDIGEDEDLTELANEKGEKDEEHEMEDQEDAVDMGQDEMEGQMGEEKSEDEDGEEKSGDEGEDDEMDEEAGEVDDLGPSAVDEKMWDDGGKDEEDEKEMEGNEEFGSKDKDELAGAKDEEQKKEKKEGEQGEDNPDEEEGEEPEKGAEEEERIGGPDEQEPVDPHMQEGETLDLPDELNLDGDDEQKDDDEDLDDMDDLGDAMDEDEAAPPEEEEKGEAEDGAPEEAPADLDKEPEEVSDIAEEDKEDQAVDPEEQEQKEEMDDGQLRGADDNMQNDKTDNDAAAETGLGLDAHEEKNNDKDQTSGAQREDGAEGEASEEQQQDSTDKGASGKASQQDAVGRDDEMQDAAESQPFKKLGDVLDKFFNDHRQIQNPSEKQEEPQEQRQDNDVDMADADFEHLPDDEAEADTQALGAAEEDQARALDRENAQDVNDKAELPENLPAEIEQDKEQTEDVPMEDVEPTQRDAPPEKPEQTGGQPNAFMGEPGDRTNTDCEDSLEAPDLSDSDSDVNEVDRQLSSAHLSEENGAFSRSLEEARSLWQHHEASTRALSQGLTEQLRLILAPTLATKMCGGHRTGKRLNMKAIIPYIASQYKRDKIWLRRSLPSKRAYQIALALDDSKSMADGRVSGLAFETLALVAKALSTLEAGEMSVLRFGGAVEVAHPFDKPFSSEAGVEVFRRFGFEQERTDVRELVGRVIEVFAEARARASGAAKDLWQLAVVISDGVCDGHAEVARLVRRAQEERIMIVFVVVDGGGVPPPASAEAGAAVAAQEKKSSVLDLLDVSFQDGKVVKRRYMDTFPFRWYVVVRDVRELPGVLSTALRQWFAEVVDTAG</sequence>
<keyword evidence="5" id="KW-0597">Phosphoprotein</keyword>
<dbReference type="GO" id="GO:0030687">
    <property type="term" value="C:preribosome, large subunit precursor"/>
    <property type="evidence" value="ECO:0007669"/>
    <property type="project" value="TreeGrafter"/>
</dbReference>
<accession>A0A8H4NAA8</accession>
<dbReference type="OrthoDB" id="5186at2759"/>
<dbReference type="GO" id="GO:0005654">
    <property type="term" value="C:nucleoplasm"/>
    <property type="evidence" value="ECO:0007669"/>
    <property type="project" value="UniProtKB-SubCell"/>
</dbReference>
<dbReference type="GO" id="GO:0016887">
    <property type="term" value="F:ATP hydrolysis activity"/>
    <property type="evidence" value="ECO:0007669"/>
    <property type="project" value="InterPro"/>
</dbReference>
<dbReference type="PIRSF" id="PIRSF010340">
    <property type="entry name" value="Midasin"/>
    <property type="match status" value="1"/>
</dbReference>
<dbReference type="InterPro" id="IPR036465">
    <property type="entry name" value="vWFA_dom_sf"/>
</dbReference>
<dbReference type="Gene3D" id="3.40.50.410">
    <property type="entry name" value="von Willebrand factor, type A domain"/>
    <property type="match status" value="1"/>
</dbReference>
<dbReference type="PANTHER" id="PTHR48103">
    <property type="entry name" value="MIDASIN-RELATED"/>
    <property type="match status" value="1"/>
</dbReference>
<feature type="compositionally biased region" description="Basic and acidic residues" evidence="11">
    <location>
        <begin position="4457"/>
        <end position="4489"/>
    </location>
</feature>
<dbReference type="InterPro" id="IPR012099">
    <property type="entry name" value="Midasin"/>
</dbReference>
<feature type="compositionally biased region" description="Basic and acidic residues" evidence="11">
    <location>
        <begin position="4113"/>
        <end position="4122"/>
    </location>
</feature>
<feature type="region of interest" description="Disordered" evidence="11">
    <location>
        <begin position="720"/>
        <end position="752"/>
    </location>
</feature>
<evidence type="ECO:0000259" key="12">
    <source>
        <dbReference type="PROSITE" id="PS50234"/>
    </source>
</evidence>
<dbReference type="SUPFAM" id="SSF52540">
    <property type="entry name" value="P-loop containing nucleoside triphosphate hydrolases"/>
    <property type="match status" value="6"/>
</dbReference>
<dbReference type="GO" id="GO:0005730">
    <property type="term" value="C:nucleolus"/>
    <property type="evidence" value="ECO:0007669"/>
    <property type="project" value="UniProtKB-SubCell"/>
</dbReference>
<dbReference type="GO" id="GO:0000055">
    <property type="term" value="P:ribosomal large subunit export from nucleus"/>
    <property type="evidence" value="ECO:0007669"/>
    <property type="project" value="TreeGrafter"/>
</dbReference>
<dbReference type="EMBL" id="WWBZ02000001">
    <property type="protein sequence ID" value="KAF4313138.1"/>
    <property type="molecule type" value="Genomic_DNA"/>
</dbReference>
<feature type="compositionally biased region" description="Basic and acidic residues" evidence="11">
    <location>
        <begin position="4392"/>
        <end position="4412"/>
    </location>
</feature>
<keyword evidence="7 10" id="KW-0067">ATP-binding</keyword>
<dbReference type="Pfam" id="PF07728">
    <property type="entry name" value="AAA_5"/>
    <property type="match status" value="9"/>
</dbReference>
<dbReference type="InterPro" id="IPR041190">
    <property type="entry name" value="Midasin_AAA_lid_5"/>
</dbReference>
<keyword evidence="6 10" id="KW-0547">Nucleotide-binding</keyword>
<evidence type="ECO:0000256" key="8">
    <source>
        <dbReference type="ARBA" id="ARBA00023186"/>
    </source>
</evidence>
<reference evidence="13" key="1">
    <citation type="submission" date="2020-04" db="EMBL/GenBank/DDBJ databases">
        <title>Genome Assembly and Annotation of Botryosphaeria dothidea sdau 11-99, a Latent Pathogen of Apple Fruit Ring Rot in China.</title>
        <authorList>
            <person name="Yu C."/>
            <person name="Diao Y."/>
            <person name="Lu Q."/>
            <person name="Zhao J."/>
            <person name="Cui S."/>
            <person name="Peng C."/>
            <person name="He B."/>
            <person name="Liu H."/>
        </authorList>
    </citation>
    <scope>NUCLEOTIDE SEQUENCE [LARGE SCALE GENOMIC DNA]</scope>
    <source>
        <strain evidence="13">Sdau11-99</strain>
    </source>
</reference>
<dbReference type="InterPro" id="IPR011704">
    <property type="entry name" value="ATPase_dyneun-rel_AAA"/>
</dbReference>
<evidence type="ECO:0000313" key="14">
    <source>
        <dbReference type="Proteomes" id="UP000572817"/>
    </source>
</evidence>
<dbReference type="InterPro" id="IPR040848">
    <property type="entry name" value="AAA_lid_7"/>
</dbReference>
<feature type="compositionally biased region" description="Acidic residues" evidence="11">
    <location>
        <begin position="4230"/>
        <end position="4261"/>
    </location>
</feature>
<evidence type="ECO:0000256" key="9">
    <source>
        <dbReference type="ARBA" id="ARBA00023242"/>
    </source>
</evidence>
<dbReference type="InterPro" id="IPR048617">
    <property type="entry name" value="MDN1_AAA_lid_4"/>
</dbReference>
<evidence type="ECO:0000256" key="4">
    <source>
        <dbReference type="ARBA" id="ARBA00017143"/>
    </source>
</evidence>
<feature type="compositionally biased region" description="Basic and acidic residues" evidence="11">
    <location>
        <begin position="4519"/>
        <end position="4538"/>
    </location>
</feature>
<dbReference type="GO" id="GO:0005524">
    <property type="term" value="F:ATP binding"/>
    <property type="evidence" value="ECO:0007669"/>
    <property type="project" value="UniProtKB-KW"/>
</dbReference>